<accession>A0A1D1VBE3</accession>
<dbReference type="AlphaFoldDB" id="A0A1D1VBE3"/>
<organism evidence="1 2">
    <name type="scientific">Ramazzottius varieornatus</name>
    <name type="common">Water bear</name>
    <name type="synonym">Tardigrade</name>
    <dbReference type="NCBI Taxonomy" id="947166"/>
    <lineage>
        <taxon>Eukaryota</taxon>
        <taxon>Metazoa</taxon>
        <taxon>Ecdysozoa</taxon>
        <taxon>Tardigrada</taxon>
        <taxon>Eutardigrada</taxon>
        <taxon>Parachela</taxon>
        <taxon>Hypsibioidea</taxon>
        <taxon>Ramazzottiidae</taxon>
        <taxon>Ramazzottius</taxon>
    </lineage>
</organism>
<dbReference type="Proteomes" id="UP000186922">
    <property type="component" value="Unassembled WGS sequence"/>
</dbReference>
<sequence>MEPKSVERFPRCVYEVWDLGYYVEASMTFSKKLSTRPSFWGLGLTSKRGAEMQLRDEWFPRKDRDRLRKRRLNWRDVRQMPWPGCYYNVSTARILSGCVLVIGEYQAPARVCIYPFLLHVYTRAVYLASSRKFG</sequence>
<gene>
    <name evidence="1" type="primary">RvY_10028-1</name>
    <name evidence="1" type="synonym">RvY_10028.1</name>
    <name evidence="1" type="ORF">RvY_10028</name>
</gene>
<evidence type="ECO:0000313" key="2">
    <source>
        <dbReference type="Proteomes" id="UP000186922"/>
    </source>
</evidence>
<protein>
    <submittedName>
        <fullName evidence="1">Uncharacterized protein</fullName>
    </submittedName>
</protein>
<keyword evidence="2" id="KW-1185">Reference proteome</keyword>
<evidence type="ECO:0000313" key="1">
    <source>
        <dbReference type="EMBL" id="GAU98959.1"/>
    </source>
</evidence>
<reference evidence="1 2" key="1">
    <citation type="journal article" date="2016" name="Nat. Commun.">
        <title>Extremotolerant tardigrade genome and improved radiotolerance of human cultured cells by tardigrade-unique protein.</title>
        <authorList>
            <person name="Hashimoto T."/>
            <person name="Horikawa D.D."/>
            <person name="Saito Y."/>
            <person name="Kuwahara H."/>
            <person name="Kozuka-Hata H."/>
            <person name="Shin-I T."/>
            <person name="Minakuchi Y."/>
            <person name="Ohishi K."/>
            <person name="Motoyama A."/>
            <person name="Aizu T."/>
            <person name="Enomoto A."/>
            <person name="Kondo K."/>
            <person name="Tanaka S."/>
            <person name="Hara Y."/>
            <person name="Koshikawa S."/>
            <person name="Sagara H."/>
            <person name="Miura T."/>
            <person name="Yokobori S."/>
            <person name="Miyagawa K."/>
            <person name="Suzuki Y."/>
            <person name="Kubo T."/>
            <person name="Oyama M."/>
            <person name="Kohara Y."/>
            <person name="Fujiyama A."/>
            <person name="Arakawa K."/>
            <person name="Katayama T."/>
            <person name="Toyoda A."/>
            <person name="Kunieda T."/>
        </authorList>
    </citation>
    <scope>NUCLEOTIDE SEQUENCE [LARGE SCALE GENOMIC DNA]</scope>
    <source>
        <strain evidence="1 2">YOKOZUNA-1</strain>
    </source>
</reference>
<dbReference type="EMBL" id="BDGG01000005">
    <property type="protein sequence ID" value="GAU98959.1"/>
    <property type="molecule type" value="Genomic_DNA"/>
</dbReference>
<comment type="caution">
    <text evidence="1">The sequence shown here is derived from an EMBL/GenBank/DDBJ whole genome shotgun (WGS) entry which is preliminary data.</text>
</comment>
<name>A0A1D1VBE3_RAMVA</name>
<proteinExistence type="predicted"/>